<reference evidence="1 2" key="1">
    <citation type="journal article" date="2022" name="Plant J.">
        <title>Chromosome-level genome of Camellia lanceoleosa provides a valuable resource for understanding genome evolution and self-incompatibility.</title>
        <authorList>
            <person name="Gong W."/>
            <person name="Xiao S."/>
            <person name="Wang L."/>
            <person name="Liao Z."/>
            <person name="Chang Y."/>
            <person name="Mo W."/>
            <person name="Hu G."/>
            <person name="Li W."/>
            <person name="Zhao G."/>
            <person name="Zhu H."/>
            <person name="Hu X."/>
            <person name="Ji K."/>
            <person name="Xiang X."/>
            <person name="Song Q."/>
            <person name="Yuan D."/>
            <person name="Jin S."/>
            <person name="Zhang L."/>
        </authorList>
    </citation>
    <scope>NUCLEOTIDE SEQUENCE [LARGE SCALE GENOMIC DNA]</scope>
    <source>
        <strain evidence="1">SQ_2022a</strain>
    </source>
</reference>
<organism evidence="1 2">
    <name type="scientific">Camellia lanceoleosa</name>
    <dbReference type="NCBI Taxonomy" id="1840588"/>
    <lineage>
        <taxon>Eukaryota</taxon>
        <taxon>Viridiplantae</taxon>
        <taxon>Streptophyta</taxon>
        <taxon>Embryophyta</taxon>
        <taxon>Tracheophyta</taxon>
        <taxon>Spermatophyta</taxon>
        <taxon>Magnoliopsida</taxon>
        <taxon>eudicotyledons</taxon>
        <taxon>Gunneridae</taxon>
        <taxon>Pentapetalae</taxon>
        <taxon>asterids</taxon>
        <taxon>Ericales</taxon>
        <taxon>Theaceae</taxon>
        <taxon>Camellia</taxon>
    </lineage>
</organism>
<keyword evidence="2" id="KW-1185">Reference proteome</keyword>
<proteinExistence type="predicted"/>
<name>A0ACC0GZB1_9ERIC</name>
<evidence type="ECO:0000313" key="2">
    <source>
        <dbReference type="Proteomes" id="UP001060215"/>
    </source>
</evidence>
<sequence length="265" mass="28997">MDTPARIIVAVPKKTHFGPPTNRPPINPEHRRWNGATPTLDWSDTITKKENQQHIQNTPLTTAVLDTSGRIRHESKLTKSQTNRQCFRTQQSTRKRATHVDSNNTLPLTQNSSSGADGAEPNWRRRTLHTDGHKSSTAGDTSSPDLPEDIGIEAGVVEEVEEAQNTSFNGGNDPKNDVVDSLEATMEDMPHSTHVDAVTEPDHELANVVGDSVLDAVGNQVPDIVGLQEMNQQMAEIVSLIIPQDPALLENVQKLMQSPPGSYSV</sequence>
<evidence type="ECO:0000313" key="1">
    <source>
        <dbReference type="EMBL" id="KAI8005893.1"/>
    </source>
</evidence>
<protein>
    <submittedName>
        <fullName evidence="1">Uncharacterized protein</fullName>
    </submittedName>
</protein>
<dbReference type="EMBL" id="CM045764">
    <property type="protein sequence ID" value="KAI8005893.1"/>
    <property type="molecule type" value="Genomic_DNA"/>
</dbReference>
<comment type="caution">
    <text evidence="1">The sequence shown here is derived from an EMBL/GenBank/DDBJ whole genome shotgun (WGS) entry which is preliminary data.</text>
</comment>
<gene>
    <name evidence="1" type="ORF">LOK49_LG07G01261</name>
</gene>
<dbReference type="Proteomes" id="UP001060215">
    <property type="component" value="Chromosome 7"/>
</dbReference>
<accession>A0ACC0GZB1</accession>